<reference evidence="2 3" key="1">
    <citation type="submission" date="2011-09" db="EMBL/GenBank/DDBJ databases">
        <title>The permanent draft genome of Caldithrix abyssi DSM 13497.</title>
        <authorList>
            <consortium name="US DOE Joint Genome Institute (JGI-PGF)"/>
            <person name="Lucas S."/>
            <person name="Han J."/>
            <person name="Lapidus A."/>
            <person name="Bruce D."/>
            <person name="Goodwin L."/>
            <person name="Pitluck S."/>
            <person name="Peters L."/>
            <person name="Kyrpides N."/>
            <person name="Mavromatis K."/>
            <person name="Ivanova N."/>
            <person name="Mikhailova N."/>
            <person name="Chertkov O."/>
            <person name="Detter J.C."/>
            <person name="Tapia R."/>
            <person name="Han C."/>
            <person name="Land M."/>
            <person name="Hauser L."/>
            <person name="Markowitz V."/>
            <person name="Cheng J.-F."/>
            <person name="Hugenholtz P."/>
            <person name="Woyke T."/>
            <person name="Wu D."/>
            <person name="Spring S."/>
            <person name="Brambilla E."/>
            <person name="Klenk H.-P."/>
            <person name="Eisen J.A."/>
        </authorList>
    </citation>
    <scope>NUCLEOTIDE SEQUENCE [LARGE SCALE GENOMIC DNA]</scope>
    <source>
        <strain evidence="2 3">DSM 13497</strain>
    </source>
</reference>
<dbReference type="InParanoid" id="H1XXG8"/>
<evidence type="ECO:0000313" key="3">
    <source>
        <dbReference type="Proteomes" id="UP000004671"/>
    </source>
</evidence>
<name>H1XXG8_CALAY</name>
<reference evidence="1 4" key="2">
    <citation type="submission" date="2016-11" db="EMBL/GenBank/DDBJ databases">
        <title>Genomic analysis of Caldithrix abyssi and proposal of a novel bacterial phylum Caldithrichaeota.</title>
        <authorList>
            <person name="Kublanov I."/>
            <person name="Sigalova O."/>
            <person name="Gavrilov S."/>
            <person name="Lebedinsky A."/>
            <person name="Ivanova N."/>
            <person name="Daum C."/>
            <person name="Reddy T."/>
            <person name="Klenk H.P."/>
            <person name="Goker M."/>
            <person name="Reva O."/>
            <person name="Miroshnichenko M."/>
            <person name="Kyprides N."/>
            <person name="Woyke T."/>
            <person name="Gelfand M."/>
        </authorList>
    </citation>
    <scope>NUCLEOTIDE SEQUENCE [LARGE SCALE GENOMIC DNA]</scope>
    <source>
        <strain evidence="1 4">LF13</strain>
    </source>
</reference>
<dbReference type="Proteomes" id="UP000183868">
    <property type="component" value="Chromosome"/>
</dbReference>
<dbReference type="EMBL" id="CM001402">
    <property type="protein sequence ID" value="EHO41953.1"/>
    <property type="molecule type" value="Genomic_DNA"/>
</dbReference>
<protein>
    <recommendedName>
        <fullName evidence="5">Anti-sigma-28 factor FlgM C-terminal domain-containing protein</fullName>
    </recommendedName>
</protein>
<organism evidence="2 3">
    <name type="scientific">Caldithrix abyssi DSM 13497</name>
    <dbReference type="NCBI Taxonomy" id="880073"/>
    <lineage>
        <taxon>Bacteria</taxon>
        <taxon>Pseudomonadati</taxon>
        <taxon>Calditrichota</taxon>
        <taxon>Calditrichia</taxon>
        <taxon>Calditrichales</taxon>
        <taxon>Calditrichaceae</taxon>
        <taxon>Caldithrix</taxon>
    </lineage>
</organism>
<evidence type="ECO:0000313" key="2">
    <source>
        <dbReference type="EMBL" id="EHO41953.1"/>
    </source>
</evidence>
<dbReference type="AlphaFoldDB" id="H1XXG8"/>
<sequence>MVYNKSFSKRDDDMSELERKKIELIKMRIKNKFYDRAEILERVVSEIIKSEVKKN</sequence>
<keyword evidence="3" id="KW-1185">Reference proteome</keyword>
<evidence type="ECO:0000313" key="4">
    <source>
        <dbReference type="Proteomes" id="UP000183868"/>
    </source>
</evidence>
<dbReference type="HOGENOM" id="CLU_3023327_0_0_0"/>
<dbReference type="PaxDb" id="880073-Calab_2343"/>
<dbReference type="KEGG" id="caby:Cabys_1145"/>
<dbReference type="Proteomes" id="UP000004671">
    <property type="component" value="Chromosome"/>
</dbReference>
<accession>H1XXG8</accession>
<dbReference type="EMBL" id="CP018099">
    <property type="protein sequence ID" value="APF17894.1"/>
    <property type="molecule type" value="Genomic_DNA"/>
</dbReference>
<gene>
    <name evidence="1" type="ORF">Cabys_1145</name>
    <name evidence="2" type="ORF">Calab_2343</name>
</gene>
<evidence type="ECO:0000313" key="1">
    <source>
        <dbReference type="EMBL" id="APF17894.1"/>
    </source>
</evidence>
<proteinExistence type="predicted"/>
<evidence type="ECO:0008006" key="5">
    <source>
        <dbReference type="Google" id="ProtNLM"/>
    </source>
</evidence>